<dbReference type="GO" id="GO:0020037">
    <property type="term" value="F:heme binding"/>
    <property type="evidence" value="ECO:0007669"/>
    <property type="project" value="InterPro"/>
</dbReference>
<evidence type="ECO:0000256" key="3">
    <source>
        <dbReference type="ARBA" id="ARBA00004406"/>
    </source>
</evidence>
<evidence type="ECO:0000256" key="1">
    <source>
        <dbReference type="ARBA" id="ARBA00001971"/>
    </source>
</evidence>
<keyword evidence="16" id="KW-1185">Reference proteome</keyword>
<keyword evidence="6" id="KW-0479">Metal-binding</keyword>
<keyword evidence="11" id="KW-0503">Monooxygenase</keyword>
<accession>A0A8I3W0N1</accession>
<dbReference type="InterPro" id="IPR001128">
    <property type="entry name" value="Cyt_P450"/>
</dbReference>
<feature type="signal peptide" evidence="14">
    <location>
        <begin position="1"/>
        <end position="22"/>
    </location>
</feature>
<evidence type="ECO:0000256" key="8">
    <source>
        <dbReference type="ARBA" id="ARBA00022848"/>
    </source>
</evidence>
<sequence length="484" mass="52871">MHWMARGLWGLQAGCCPPPCTARFMASKCPSTCPHFPPLSPPLPSTVQAQPKGPQGGLVGEGCLGDPCHPCQLSERYGPVFTVHLGRQKTVVLTGFEAVKEALAGPGQELADRPPIAIFQLIQRGGGIFFSSGARWRAARHFTVRALHSLGMGRELMADKILQELKCLSEQLDGYEGRPFPLALLGWAPSNITFMLLFGRRFDYRDPVFVSLLGLIDEVMVLLGSPGLQLFNIYPWLGALLQLHRPVLRKIEEVQAILRTLLEARRPHMRRGDPVRSYVDALIQQGQGDDPKGLFAEPNAVACILDMVMAGTETTSATLQWAALLMGRHLDVQGRVQEELDRVLGPGRPPRLEDQQELPYTSAVLHEVQRFITLLPHVPRCTTVDTKLGSFLLPKAAVSVLGNAWPEPSSSCCLLASCRGTACCPRLESVRLPWTPRLPGLLPCGRRPRPCVRCPGPKGSPSPQVLPPTPLPAPESSHHSPPSP</sequence>
<comment type="similarity">
    <text evidence="4">Belongs to the cytochrome P450 family.</text>
</comment>
<evidence type="ECO:0000256" key="6">
    <source>
        <dbReference type="ARBA" id="ARBA00022723"/>
    </source>
</evidence>
<keyword evidence="14" id="KW-0732">Signal</keyword>
<dbReference type="InterPro" id="IPR002401">
    <property type="entry name" value="Cyt_P450_E_grp-I"/>
</dbReference>
<proteinExistence type="inferred from homology"/>
<dbReference type="PRINTS" id="PR00463">
    <property type="entry name" value="EP450I"/>
</dbReference>
<evidence type="ECO:0000256" key="2">
    <source>
        <dbReference type="ARBA" id="ARBA00004174"/>
    </source>
</evidence>
<evidence type="ECO:0000313" key="15">
    <source>
        <dbReference type="Ensembl" id="ENSCJAP00000080764.1"/>
    </source>
</evidence>
<evidence type="ECO:0000256" key="12">
    <source>
        <dbReference type="ARBA" id="ARBA00023136"/>
    </source>
</evidence>
<evidence type="ECO:0000256" key="13">
    <source>
        <dbReference type="SAM" id="MobiDB-lite"/>
    </source>
</evidence>
<dbReference type="GO" id="GO:0006805">
    <property type="term" value="P:xenobiotic metabolic process"/>
    <property type="evidence" value="ECO:0007669"/>
    <property type="project" value="TreeGrafter"/>
</dbReference>
<dbReference type="PRINTS" id="PR00385">
    <property type="entry name" value="P450"/>
</dbReference>
<keyword evidence="5" id="KW-0349">Heme</keyword>
<gene>
    <name evidence="15" type="primary">CYP2W1</name>
</gene>
<evidence type="ECO:0000256" key="10">
    <source>
        <dbReference type="ARBA" id="ARBA00023004"/>
    </source>
</evidence>
<dbReference type="Pfam" id="PF00067">
    <property type="entry name" value="p450"/>
    <property type="match status" value="1"/>
</dbReference>
<dbReference type="InterPro" id="IPR050182">
    <property type="entry name" value="Cytochrome_P450_fam2"/>
</dbReference>
<evidence type="ECO:0000256" key="5">
    <source>
        <dbReference type="ARBA" id="ARBA00022617"/>
    </source>
</evidence>
<keyword evidence="10" id="KW-0408">Iron</keyword>
<dbReference type="GO" id="GO:0005789">
    <property type="term" value="C:endoplasmic reticulum membrane"/>
    <property type="evidence" value="ECO:0007669"/>
    <property type="project" value="UniProtKB-SubCell"/>
</dbReference>
<dbReference type="GO" id="GO:0016712">
    <property type="term" value="F:oxidoreductase activity, acting on paired donors, with incorporation or reduction of molecular oxygen, reduced flavin or flavoprotein as one donor, and incorporation of one atom of oxygen"/>
    <property type="evidence" value="ECO:0007669"/>
    <property type="project" value="TreeGrafter"/>
</dbReference>
<evidence type="ECO:0000256" key="14">
    <source>
        <dbReference type="SAM" id="SignalP"/>
    </source>
</evidence>
<dbReference type="Gene3D" id="1.10.630.10">
    <property type="entry name" value="Cytochrome P450"/>
    <property type="match status" value="1"/>
</dbReference>
<feature type="compositionally biased region" description="Pro residues" evidence="13">
    <location>
        <begin position="458"/>
        <end position="473"/>
    </location>
</feature>
<dbReference type="AlphaFoldDB" id="A0A8I3W0N1"/>
<keyword evidence="8" id="KW-0492">Microsome</keyword>
<dbReference type="Ensembl" id="ENSCJAT00000131146.1">
    <property type="protein sequence ID" value="ENSCJAP00000080764.1"/>
    <property type="gene ID" value="ENSCJAG00000015785.4"/>
</dbReference>
<dbReference type="PANTHER" id="PTHR24300">
    <property type="entry name" value="CYTOCHROME P450 508A4-RELATED"/>
    <property type="match status" value="1"/>
</dbReference>
<feature type="region of interest" description="Disordered" evidence="13">
    <location>
        <begin position="455"/>
        <end position="484"/>
    </location>
</feature>
<dbReference type="SUPFAM" id="SSF48264">
    <property type="entry name" value="Cytochrome P450"/>
    <property type="match status" value="1"/>
</dbReference>
<evidence type="ECO:0000256" key="4">
    <source>
        <dbReference type="ARBA" id="ARBA00010617"/>
    </source>
</evidence>
<dbReference type="FunFam" id="1.10.630.10:FF:000238">
    <property type="entry name" value="Cytochrome P450 2A6"/>
    <property type="match status" value="1"/>
</dbReference>
<feature type="chain" id="PRO_5035248572" evidence="14">
    <location>
        <begin position="23"/>
        <end position="484"/>
    </location>
</feature>
<dbReference type="PANTHER" id="PTHR24300:SF291">
    <property type="entry name" value="CYTOCHROME P450 2W1"/>
    <property type="match status" value="1"/>
</dbReference>
<comment type="cofactor">
    <cofactor evidence="1">
        <name>heme</name>
        <dbReference type="ChEBI" id="CHEBI:30413"/>
    </cofactor>
</comment>
<dbReference type="Proteomes" id="UP000008225">
    <property type="component" value="Chromosome 2"/>
</dbReference>
<keyword evidence="7" id="KW-0256">Endoplasmic reticulum</keyword>
<evidence type="ECO:0000313" key="16">
    <source>
        <dbReference type="Proteomes" id="UP000008225"/>
    </source>
</evidence>
<reference evidence="15" key="3">
    <citation type="submission" date="2025-09" db="UniProtKB">
        <authorList>
            <consortium name="Ensembl"/>
        </authorList>
    </citation>
    <scope>IDENTIFICATION</scope>
</reference>
<reference evidence="15" key="2">
    <citation type="submission" date="2025-08" db="UniProtKB">
        <authorList>
            <consortium name="Ensembl"/>
        </authorList>
    </citation>
    <scope>IDENTIFICATION</scope>
</reference>
<evidence type="ECO:0000256" key="11">
    <source>
        <dbReference type="ARBA" id="ARBA00023033"/>
    </source>
</evidence>
<keyword evidence="12" id="KW-0472">Membrane</keyword>
<protein>
    <submittedName>
        <fullName evidence="15">Cytochrome P450 family 2 subfamily W member 1</fullName>
    </submittedName>
</protein>
<dbReference type="GeneTree" id="ENSGT00940000161956"/>
<evidence type="ECO:0000256" key="9">
    <source>
        <dbReference type="ARBA" id="ARBA00023002"/>
    </source>
</evidence>
<keyword evidence="9" id="KW-0560">Oxidoreductase</keyword>
<evidence type="ECO:0000256" key="7">
    <source>
        <dbReference type="ARBA" id="ARBA00022824"/>
    </source>
</evidence>
<organism evidence="15 16">
    <name type="scientific">Callithrix jacchus</name>
    <name type="common">White-tufted-ear marmoset</name>
    <name type="synonym">Simia Jacchus</name>
    <dbReference type="NCBI Taxonomy" id="9483"/>
    <lineage>
        <taxon>Eukaryota</taxon>
        <taxon>Metazoa</taxon>
        <taxon>Chordata</taxon>
        <taxon>Craniata</taxon>
        <taxon>Vertebrata</taxon>
        <taxon>Euteleostomi</taxon>
        <taxon>Mammalia</taxon>
        <taxon>Eutheria</taxon>
        <taxon>Euarchontoglires</taxon>
        <taxon>Primates</taxon>
        <taxon>Haplorrhini</taxon>
        <taxon>Platyrrhini</taxon>
        <taxon>Cebidae</taxon>
        <taxon>Callitrichinae</taxon>
        <taxon>Callithrix</taxon>
        <taxon>Callithrix</taxon>
    </lineage>
</organism>
<comment type="subcellular location">
    <subcellularLocation>
        <location evidence="3">Endoplasmic reticulum membrane</location>
        <topology evidence="3">Peripheral membrane protein</topology>
    </subcellularLocation>
    <subcellularLocation>
        <location evidence="2">Microsome membrane</location>
        <topology evidence="2">Peripheral membrane protein</topology>
    </subcellularLocation>
</comment>
<dbReference type="InterPro" id="IPR036396">
    <property type="entry name" value="Cyt_P450_sf"/>
</dbReference>
<reference evidence="15 16" key="1">
    <citation type="submission" date="2009-03" db="EMBL/GenBank/DDBJ databases">
        <authorList>
            <person name="Warren W."/>
            <person name="Ye L."/>
            <person name="Minx P."/>
            <person name="Worley K."/>
            <person name="Gibbs R."/>
            <person name="Wilson R.K."/>
        </authorList>
    </citation>
    <scope>NUCLEOTIDE SEQUENCE [LARGE SCALE GENOMIC DNA]</scope>
</reference>
<dbReference type="GO" id="GO:0005506">
    <property type="term" value="F:iron ion binding"/>
    <property type="evidence" value="ECO:0007669"/>
    <property type="project" value="InterPro"/>
</dbReference>
<dbReference type="GO" id="GO:0006082">
    <property type="term" value="P:organic acid metabolic process"/>
    <property type="evidence" value="ECO:0007669"/>
    <property type="project" value="TreeGrafter"/>
</dbReference>
<name>A0A8I3W0N1_CALJA</name>